<dbReference type="InterPro" id="IPR017871">
    <property type="entry name" value="ABC_transporter-like_CS"/>
</dbReference>
<dbReference type="SUPFAM" id="SSF52540">
    <property type="entry name" value="P-loop containing nucleoside triphosphate hydrolases"/>
    <property type="match status" value="1"/>
</dbReference>
<dbReference type="SUPFAM" id="SSF90123">
    <property type="entry name" value="ABC transporter transmembrane region"/>
    <property type="match status" value="1"/>
</dbReference>
<dbReference type="OrthoDB" id="422637at2759"/>
<proteinExistence type="inferred from homology"/>
<keyword evidence="10" id="KW-0067">ATP-binding</keyword>
<dbReference type="GO" id="GO:0042760">
    <property type="term" value="P:very long-chain fatty acid catabolic process"/>
    <property type="evidence" value="ECO:0007669"/>
    <property type="project" value="TreeGrafter"/>
</dbReference>
<keyword evidence="10" id="KW-0547">Nucleotide-binding</keyword>
<dbReference type="OMA" id="KQFHDME"/>
<keyword evidence="3 7" id="KW-0812">Transmembrane</keyword>
<dbReference type="CDD" id="cd03223">
    <property type="entry name" value="ABCD_peroxisomal_ALDP"/>
    <property type="match status" value="1"/>
</dbReference>
<dbReference type="EMBL" id="LNIX01000001">
    <property type="protein sequence ID" value="OXA62639.1"/>
    <property type="molecule type" value="Genomic_DNA"/>
</dbReference>
<evidence type="ECO:0000313" key="10">
    <source>
        <dbReference type="EMBL" id="OXA62639.1"/>
    </source>
</evidence>
<evidence type="ECO:0000259" key="9">
    <source>
        <dbReference type="PROSITE" id="PS50929"/>
    </source>
</evidence>
<dbReference type="Gene3D" id="1.20.1560.10">
    <property type="entry name" value="ABC transporter type 1, transmembrane domain"/>
    <property type="match status" value="1"/>
</dbReference>
<keyword evidence="5 7" id="KW-0472">Membrane</keyword>
<evidence type="ECO:0000259" key="8">
    <source>
        <dbReference type="PROSITE" id="PS50893"/>
    </source>
</evidence>
<feature type="compositionally biased region" description="Polar residues" evidence="6">
    <location>
        <begin position="90"/>
        <end position="99"/>
    </location>
</feature>
<dbReference type="GO" id="GO:0006635">
    <property type="term" value="P:fatty acid beta-oxidation"/>
    <property type="evidence" value="ECO:0007669"/>
    <property type="project" value="TreeGrafter"/>
</dbReference>
<feature type="domain" description="ABC transmembrane type-1" evidence="9">
    <location>
        <begin position="128"/>
        <end position="431"/>
    </location>
</feature>
<name>A0A226EYM6_FOLCA</name>
<dbReference type="GO" id="GO:0007031">
    <property type="term" value="P:peroxisome organization"/>
    <property type="evidence" value="ECO:0007669"/>
    <property type="project" value="TreeGrafter"/>
</dbReference>
<dbReference type="InterPro" id="IPR011527">
    <property type="entry name" value="ABC1_TM_dom"/>
</dbReference>
<evidence type="ECO:0000313" key="11">
    <source>
        <dbReference type="Proteomes" id="UP000198287"/>
    </source>
</evidence>
<dbReference type="PROSITE" id="PS00211">
    <property type="entry name" value="ABC_TRANSPORTER_1"/>
    <property type="match status" value="1"/>
</dbReference>
<dbReference type="AlphaFoldDB" id="A0A226EYM6"/>
<feature type="transmembrane region" description="Helical" evidence="7">
    <location>
        <begin position="367"/>
        <end position="393"/>
    </location>
</feature>
<dbReference type="Pfam" id="PF06472">
    <property type="entry name" value="ABC_membrane_2"/>
    <property type="match status" value="1"/>
</dbReference>
<evidence type="ECO:0000256" key="5">
    <source>
        <dbReference type="ARBA" id="ARBA00023136"/>
    </source>
</evidence>
<dbReference type="Proteomes" id="UP000198287">
    <property type="component" value="Unassembled WGS sequence"/>
</dbReference>
<reference evidence="10 11" key="1">
    <citation type="submission" date="2015-12" db="EMBL/GenBank/DDBJ databases">
        <title>The genome of Folsomia candida.</title>
        <authorList>
            <person name="Faddeeva A."/>
            <person name="Derks M.F."/>
            <person name="Anvar Y."/>
            <person name="Smit S."/>
            <person name="Van Straalen N."/>
            <person name="Roelofs D."/>
        </authorList>
    </citation>
    <scope>NUCLEOTIDE SEQUENCE [LARGE SCALE GENOMIC DNA]</scope>
    <source>
        <strain evidence="10 11">VU population</strain>
        <tissue evidence="10">Whole body</tissue>
    </source>
</reference>
<feature type="region of interest" description="Disordered" evidence="6">
    <location>
        <begin position="70"/>
        <end position="107"/>
    </location>
</feature>
<feature type="compositionally biased region" description="Low complexity" evidence="6">
    <location>
        <begin position="72"/>
        <end position="85"/>
    </location>
</feature>
<dbReference type="GO" id="GO:0140359">
    <property type="term" value="F:ABC-type transporter activity"/>
    <property type="evidence" value="ECO:0007669"/>
    <property type="project" value="InterPro"/>
</dbReference>
<evidence type="ECO:0000256" key="1">
    <source>
        <dbReference type="ARBA" id="ARBA00008575"/>
    </source>
</evidence>
<protein>
    <submittedName>
        <fullName evidence="10">ATP-binding cassette sub-family D member 4</fullName>
    </submittedName>
</protein>
<evidence type="ECO:0000256" key="4">
    <source>
        <dbReference type="ARBA" id="ARBA00022989"/>
    </source>
</evidence>
<feature type="domain" description="ABC transporter" evidence="8">
    <location>
        <begin position="511"/>
        <end position="728"/>
    </location>
</feature>
<dbReference type="GO" id="GO:0005324">
    <property type="term" value="F:long-chain fatty acid transmembrane transporter activity"/>
    <property type="evidence" value="ECO:0007669"/>
    <property type="project" value="TreeGrafter"/>
</dbReference>
<dbReference type="PROSITE" id="PS50929">
    <property type="entry name" value="ABC_TM1F"/>
    <property type="match status" value="1"/>
</dbReference>
<dbReference type="Pfam" id="PF00005">
    <property type="entry name" value="ABC_tran"/>
    <property type="match status" value="1"/>
</dbReference>
<dbReference type="InterPro" id="IPR050835">
    <property type="entry name" value="ABC_transporter_sub-D"/>
</dbReference>
<keyword evidence="11" id="KW-1185">Reference proteome</keyword>
<evidence type="ECO:0000256" key="3">
    <source>
        <dbReference type="ARBA" id="ARBA00022692"/>
    </source>
</evidence>
<dbReference type="GO" id="GO:0016887">
    <property type="term" value="F:ATP hydrolysis activity"/>
    <property type="evidence" value="ECO:0007669"/>
    <property type="project" value="InterPro"/>
</dbReference>
<sequence>MSSTSEIDMEEADAVHHRILEMQARRPIHVDLVVMSEVDREQSYDDDNKHLANHGGRRNLSSDAQAVLAVGSPSSSTRSTATTTPRNDKSSSPAKSNGVSTGGTNGEHEEESFGFDIVFFRRFYRLHGLLFLSCTSLSTLLFAFLISICLLQEYIVYRVGLIASGFYKVLADRDVSGFQTQTYTSLGIILAVAFTKSTNQYVQKVLTVTWRQLLCKAVHRLYFADIRYYQLNVLDKSIDNPDQRMTQDIDKFCTTYCEILPKLIISPFVISYYCYQAYDRSGWQGPLGCFCFFFVSTIVNKIIMTPIVQYVVKQEQCEGNFRFIHMLVRVNSESIAFLNASGIEADKTNESLDKLIQTQHRLYFRQFFLNFSVNMFDYLGSIFSYLMLAIPIFSGRYDDLTPAELSAVISQNSFVLIYLIYTFSSLVDTSGKFTDIAGVVHRISQLIEKLNALGDFWNDLFPDDYDQRTASSLELYGEWSNRRRDAGRDGDDSLDDKAKRNSHSSRLLPAIMLKDVTFSPPMCEKPLIVNLTMSFSAGESILIIGHSGYGKSSLLRILRGLWPHTEGTIRKFYPPGPQGVLYCPQKPYLTIGTLRDQACFPLKSGCSSAQEDNLIIHYLSLLKLKSLLERVGGLDVVVSWNLLDSLSPGEMQRLSFVRIFFHRPLIAILDEATSALPLEMESLIYLECQRLGITTISVGHRASLRQFHDKLLTIARNGGWTLEPIVPI</sequence>
<comment type="caution">
    <text evidence="10">The sequence shown here is derived from an EMBL/GenBank/DDBJ whole genome shotgun (WGS) entry which is preliminary data.</text>
</comment>
<dbReference type="GO" id="GO:0015910">
    <property type="term" value="P:long-chain fatty acid import into peroxisome"/>
    <property type="evidence" value="ECO:0007669"/>
    <property type="project" value="TreeGrafter"/>
</dbReference>
<keyword evidence="2" id="KW-0813">Transport</keyword>
<organism evidence="10 11">
    <name type="scientific">Folsomia candida</name>
    <name type="common">Springtail</name>
    <dbReference type="NCBI Taxonomy" id="158441"/>
    <lineage>
        <taxon>Eukaryota</taxon>
        <taxon>Metazoa</taxon>
        <taxon>Ecdysozoa</taxon>
        <taxon>Arthropoda</taxon>
        <taxon>Hexapoda</taxon>
        <taxon>Collembola</taxon>
        <taxon>Entomobryomorpha</taxon>
        <taxon>Isotomoidea</taxon>
        <taxon>Isotomidae</taxon>
        <taxon>Proisotominae</taxon>
        <taxon>Folsomia</taxon>
    </lineage>
</organism>
<dbReference type="InterPro" id="IPR027417">
    <property type="entry name" value="P-loop_NTPase"/>
</dbReference>
<dbReference type="PANTHER" id="PTHR11384:SF59">
    <property type="entry name" value="LYSOSOMAL COBALAMIN TRANSPORTER ABCD4"/>
    <property type="match status" value="1"/>
</dbReference>
<keyword evidence="4 7" id="KW-1133">Transmembrane helix</keyword>
<dbReference type="STRING" id="158441.A0A226EYM6"/>
<evidence type="ECO:0000256" key="2">
    <source>
        <dbReference type="ARBA" id="ARBA00022448"/>
    </source>
</evidence>
<feature type="transmembrane region" description="Helical" evidence="7">
    <location>
        <begin position="405"/>
        <end position="423"/>
    </location>
</feature>
<dbReference type="InterPro" id="IPR003439">
    <property type="entry name" value="ABC_transporter-like_ATP-bd"/>
</dbReference>
<gene>
    <name evidence="10" type="ORF">Fcan01_02701</name>
</gene>
<accession>A0A226EYM6</accession>
<feature type="transmembrane region" description="Helical" evidence="7">
    <location>
        <begin position="129"/>
        <end position="148"/>
    </location>
</feature>
<dbReference type="GO" id="GO:0005524">
    <property type="term" value="F:ATP binding"/>
    <property type="evidence" value="ECO:0007669"/>
    <property type="project" value="UniProtKB-KW"/>
</dbReference>
<dbReference type="PANTHER" id="PTHR11384">
    <property type="entry name" value="ATP-BINDING CASSETTE, SUB-FAMILY D MEMBER"/>
    <property type="match status" value="1"/>
</dbReference>
<dbReference type="InterPro" id="IPR036640">
    <property type="entry name" value="ABC1_TM_sf"/>
</dbReference>
<evidence type="ECO:0000256" key="7">
    <source>
        <dbReference type="SAM" id="Phobius"/>
    </source>
</evidence>
<dbReference type="PROSITE" id="PS50893">
    <property type="entry name" value="ABC_TRANSPORTER_2"/>
    <property type="match status" value="1"/>
</dbReference>
<evidence type="ECO:0000256" key="6">
    <source>
        <dbReference type="SAM" id="MobiDB-lite"/>
    </source>
</evidence>
<dbReference type="Gene3D" id="3.40.50.300">
    <property type="entry name" value="P-loop containing nucleotide triphosphate hydrolases"/>
    <property type="match status" value="1"/>
</dbReference>
<comment type="similarity">
    <text evidence="1">Belongs to the ABC transporter superfamily. ABCD family. Peroxisomal fatty acyl CoA transporter (TC 3.A.1.203) subfamily.</text>
</comment>
<dbReference type="GO" id="GO:0005778">
    <property type="term" value="C:peroxisomal membrane"/>
    <property type="evidence" value="ECO:0007669"/>
    <property type="project" value="TreeGrafter"/>
</dbReference>